<dbReference type="Pfam" id="PF00941">
    <property type="entry name" value="FAD_binding_5"/>
    <property type="match status" value="1"/>
</dbReference>
<dbReference type="InterPro" id="IPR002346">
    <property type="entry name" value="Mopterin_DH_FAD-bd"/>
</dbReference>
<evidence type="ECO:0000256" key="1">
    <source>
        <dbReference type="ARBA" id="ARBA00022827"/>
    </source>
</evidence>
<keyword evidence="4" id="KW-1185">Reference proteome</keyword>
<accession>A0ABX7I2W3</accession>
<dbReference type="EMBL" id="CP056775">
    <property type="protein sequence ID" value="QRR00164.1"/>
    <property type="molecule type" value="Genomic_DNA"/>
</dbReference>
<keyword evidence="1" id="KW-0274">FAD</keyword>
<dbReference type="InterPro" id="IPR051312">
    <property type="entry name" value="Diverse_Substr_Oxidored"/>
</dbReference>
<dbReference type="SMART" id="SM01092">
    <property type="entry name" value="CO_deh_flav_C"/>
    <property type="match status" value="1"/>
</dbReference>
<dbReference type="InterPro" id="IPR036683">
    <property type="entry name" value="CO_DH_flav_C_dom_sf"/>
</dbReference>
<organism evidence="3 4">
    <name type="scientific">Dyadobacter sandarakinus</name>
    <dbReference type="NCBI Taxonomy" id="2747268"/>
    <lineage>
        <taxon>Bacteria</taxon>
        <taxon>Pseudomonadati</taxon>
        <taxon>Bacteroidota</taxon>
        <taxon>Cytophagia</taxon>
        <taxon>Cytophagales</taxon>
        <taxon>Spirosomataceae</taxon>
        <taxon>Dyadobacter</taxon>
    </lineage>
</organism>
<protein>
    <submittedName>
        <fullName evidence="3">Xanthine dehydrogenase family protein subunit M</fullName>
    </submittedName>
</protein>
<dbReference type="InterPro" id="IPR016166">
    <property type="entry name" value="FAD-bd_PCMH"/>
</dbReference>
<dbReference type="Gene3D" id="3.30.465.10">
    <property type="match status" value="2"/>
</dbReference>
<feature type="domain" description="FAD-binding PCMH-type" evidence="2">
    <location>
        <begin position="1"/>
        <end position="222"/>
    </location>
</feature>
<dbReference type="SUPFAM" id="SSF55447">
    <property type="entry name" value="CO dehydrogenase flavoprotein C-terminal domain-like"/>
    <property type="match status" value="1"/>
</dbReference>
<dbReference type="InterPro" id="IPR016169">
    <property type="entry name" value="FAD-bd_PCMH_sub2"/>
</dbReference>
<gene>
    <name evidence="3" type="ORF">HWI92_04215</name>
</gene>
<proteinExistence type="predicted"/>
<name>A0ABX7I2W3_9BACT</name>
<dbReference type="PROSITE" id="PS51387">
    <property type="entry name" value="FAD_PCMH"/>
    <property type="match status" value="1"/>
</dbReference>
<dbReference type="RefSeq" id="WP_204660925.1">
    <property type="nucleotide sequence ID" value="NZ_CP056775.1"/>
</dbReference>
<dbReference type="Pfam" id="PF03450">
    <property type="entry name" value="CO_deh_flav_C"/>
    <property type="match status" value="1"/>
</dbReference>
<evidence type="ECO:0000313" key="4">
    <source>
        <dbReference type="Proteomes" id="UP000612680"/>
    </source>
</evidence>
<evidence type="ECO:0000259" key="2">
    <source>
        <dbReference type="PROSITE" id="PS51387"/>
    </source>
</evidence>
<dbReference type="Gene3D" id="3.30.390.50">
    <property type="entry name" value="CO dehydrogenase flavoprotein, C-terminal domain"/>
    <property type="match status" value="1"/>
</dbReference>
<dbReference type="PANTHER" id="PTHR42659:SF1">
    <property type="entry name" value="OXIDOREDUCTASE"/>
    <property type="match status" value="1"/>
</dbReference>
<keyword evidence="1" id="KW-0285">Flavoprotein</keyword>
<dbReference type="InterPro" id="IPR016167">
    <property type="entry name" value="FAD-bd_PCMH_sub1"/>
</dbReference>
<reference evidence="3 4" key="1">
    <citation type="submission" date="2020-06" db="EMBL/GenBank/DDBJ databases">
        <title>Dyadobacter sandarakinus sp. nov., isolated from the soil of the Arctic Yellow River Station.</title>
        <authorList>
            <person name="Zhang Y."/>
            <person name="Peng F."/>
        </authorList>
    </citation>
    <scope>NUCLEOTIDE SEQUENCE [LARGE SCALE GENOMIC DNA]</scope>
    <source>
        <strain evidence="3 4">Q3-56</strain>
    </source>
</reference>
<dbReference type="InterPro" id="IPR005107">
    <property type="entry name" value="CO_DH_flav_C"/>
</dbReference>
<dbReference type="PANTHER" id="PTHR42659">
    <property type="entry name" value="XANTHINE DEHYDROGENASE SUBUNIT C-RELATED"/>
    <property type="match status" value="1"/>
</dbReference>
<dbReference type="Proteomes" id="UP000612680">
    <property type="component" value="Chromosome"/>
</dbReference>
<dbReference type="Gene3D" id="3.30.43.10">
    <property type="entry name" value="Uridine Diphospho-n-acetylenolpyruvylglucosamine Reductase, domain 2"/>
    <property type="match status" value="1"/>
</dbReference>
<sequence length="343" mass="37030">MRPFKYSNASDAATAIGIVSADPTAKYLGGGTNLVDLMKEDVMRPTQLVDVTRLQYSNIEKKGDGVSIGATATNTVTANNEIIREKYPLLSMAILAGASAQIRNMATNAGNLNQRTRCTYFYDVSMPCNKREPGSGCGALHGINKNHAIFGWSEKCVATYPSDMAVALAALDAIVQVEGINHTKRSIPFADFHRLPGDHPELDNNLKRGEFITSIDLPANELSEKSYYLKIRERSSYAFALVSVAAALVTDGAMIKEVRIALGGVAHKPWRASVAEKWLVGKEATEANFEAAAAAELKNAKPLQHNRYKVELATKAIARALDGAMQGGTYGTMEAESTTTNKN</sequence>
<evidence type="ECO:0000313" key="3">
    <source>
        <dbReference type="EMBL" id="QRR00164.1"/>
    </source>
</evidence>
<dbReference type="SUPFAM" id="SSF56176">
    <property type="entry name" value="FAD-binding/transporter-associated domain-like"/>
    <property type="match status" value="1"/>
</dbReference>
<dbReference type="InterPro" id="IPR036318">
    <property type="entry name" value="FAD-bd_PCMH-like_sf"/>
</dbReference>